<dbReference type="OrthoDB" id="10595583at2759"/>
<name>A0A9W7FY88_9STRA</name>
<accession>A0A9W7FY88</accession>
<organism evidence="1 2">
    <name type="scientific">Triparma columacea</name>
    <dbReference type="NCBI Taxonomy" id="722753"/>
    <lineage>
        <taxon>Eukaryota</taxon>
        <taxon>Sar</taxon>
        <taxon>Stramenopiles</taxon>
        <taxon>Ochrophyta</taxon>
        <taxon>Bolidophyceae</taxon>
        <taxon>Parmales</taxon>
        <taxon>Triparmaceae</taxon>
        <taxon>Triparma</taxon>
    </lineage>
</organism>
<evidence type="ECO:0000313" key="2">
    <source>
        <dbReference type="Proteomes" id="UP001165065"/>
    </source>
</evidence>
<dbReference type="Proteomes" id="UP001165065">
    <property type="component" value="Unassembled WGS sequence"/>
</dbReference>
<protein>
    <submittedName>
        <fullName evidence="1">Uncharacterized protein</fullName>
    </submittedName>
</protein>
<keyword evidence="2" id="KW-1185">Reference proteome</keyword>
<proteinExistence type="predicted"/>
<comment type="caution">
    <text evidence="1">The sequence shown here is derived from an EMBL/GenBank/DDBJ whole genome shotgun (WGS) entry which is preliminary data.</text>
</comment>
<dbReference type="AlphaFoldDB" id="A0A9W7FY88"/>
<dbReference type="EMBL" id="BRYA01000558">
    <property type="protein sequence ID" value="GMI22971.1"/>
    <property type="molecule type" value="Genomic_DNA"/>
</dbReference>
<gene>
    <name evidence="1" type="ORF">TrCOL_g25</name>
</gene>
<evidence type="ECO:0000313" key="1">
    <source>
        <dbReference type="EMBL" id="GMI22971.1"/>
    </source>
</evidence>
<reference evidence="2" key="1">
    <citation type="journal article" date="2023" name="Commun. Biol.">
        <title>Genome analysis of Parmales, the sister group of diatoms, reveals the evolutionary specialization of diatoms from phago-mixotrophs to photoautotrophs.</title>
        <authorList>
            <person name="Ban H."/>
            <person name="Sato S."/>
            <person name="Yoshikawa S."/>
            <person name="Yamada K."/>
            <person name="Nakamura Y."/>
            <person name="Ichinomiya M."/>
            <person name="Sato N."/>
            <person name="Blanc-Mathieu R."/>
            <person name="Endo H."/>
            <person name="Kuwata A."/>
            <person name="Ogata H."/>
        </authorList>
    </citation>
    <scope>NUCLEOTIDE SEQUENCE [LARGE SCALE GENOMIC DNA]</scope>
</reference>
<sequence>MPRVLLLPSSNPENFFGSLPGEPGKTIRKAGAPFALIIQDSYELYNRIKFVYETGGISYETWKKFDVNQKWRLRFVGSGQGWALLVG</sequence>